<dbReference type="Gene3D" id="1.10.3810.10">
    <property type="entry name" value="Biosynthetic peptidoglycan transglycosylase-like"/>
    <property type="match status" value="1"/>
</dbReference>
<gene>
    <name evidence="18" type="ORF">PQ472_04020</name>
</gene>
<dbReference type="PANTHER" id="PTHR32282">
    <property type="entry name" value="BINDING PROTEIN TRANSPEPTIDASE, PUTATIVE-RELATED"/>
    <property type="match status" value="1"/>
</dbReference>
<keyword evidence="8" id="KW-0573">Peptidoglycan synthesis</keyword>
<keyword evidence="12" id="KW-0961">Cell wall biogenesis/degradation</keyword>
<evidence type="ECO:0000313" key="18">
    <source>
        <dbReference type="EMBL" id="WDF83417.1"/>
    </source>
</evidence>
<keyword evidence="2" id="KW-0121">Carboxypeptidase</keyword>
<dbReference type="InterPro" id="IPR036950">
    <property type="entry name" value="PBP_transglycosylase"/>
</dbReference>
<dbReference type="Pfam" id="PF00912">
    <property type="entry name" value="Transgly"/>
    <property type="match status" value="1"/>
</dbReference>
<dbReference type="PANTHER" id="PTHR32282:SF32">
    <property type="entry name" value="PENICILLIN-BINDING PROTEIN 2A"/>
    <property type="match status" value="1"/>
</dbReference>
<comment type="catalytic activity">
    <reaction evidence="13">
        <text>Preferential cleavage: (Ac)2-L-Lys-D-Ala-|-D-Ala. Also transpeptidation of peptidyl-alanyl moieties that are N-acyl substituents of D-alanine.</text>
        <dbReference type="EC" id="3.4.16.4"/>
    </reaction>
</comment>
<reference evidence="18 19" key="1">
    <citation type="submission" date="2023-02" db="EMBL/GenBank/DDBJ databases">
        <title>Genome sequence of Lacticaseibacillus sp. KACC 23028.</title>
        <authorList>
            <person name="Kim S."/>
            <person name="Heo J."/>
            <person name="Kwon S.-W."/>
        </authorList>
    </citation>
    <scope>NUCLEOTIDE SEQUENCE [LARGE SCALE GENOMIC DNA]</scope>
    <source>
        <strain evidence="18 19">KACC 23028</strain>
    </source>
</reference>
<dbReference type="SUPFAM" id="SSF53955">
    <property type="entry name" value="Lysozyme-like"/>
    <property type="match status" value="1"/>
</dbReference>
<keyword evidence="11" id="KW-0511">Multifunctional enzyme</keyword>
<dbReference type="RefSeq" id="WP_274261575.1">
    <property type="nucleotide sequence ID" value="NZ_CP117884.1"/>
</dbReference>
<evidence type="ECO:0000256" key="11">
    <source>
        <dbReference type="ARBA" id="ARBA00023268"/>
    </source>
</evidence>
<sequence length="889" mass="96418">MHKQNKESNHHGGEHRATVYARDAALPPFSRETAWLYVDTGLQVFRKLIISAFVGLVVLGALGFGLGLGYFASIVDKTSIPTPTSLRHSVNNAATSATLYYANNVELADVKSDLVRKTVPLDQMSPWVQKAIVATEDQDFFTHHGVMPKSLLRAVLSSVTGVGSQTGGSTLTQQLVKMQLLSSETTFKRKAQEIMLALRVDKYMSKQDVLAAYLNTATLGRNNKGQNIAGVQAAAQGIFGVDARDLNLAQAAFIAGLPQSPFGYTPYTTSGAFNKELTPGLERQKTVLFRMYRAGYITDKEYADAKSYDLKAHFLRQEHVSAQRTSTNYAYNAVFGQAQTIIAEQLARRDDISVKEMKSDPNLYNQYLGNAATMLKSKGYRVHSTLIKPVYNKMQETLSQYRNTFGQSHTYSYVDPNTGQTSTTTEPPENGTVLLNNRTGAILGFVGGVKPSVNHIFTQRSPGSTIKPLLVYGPAIDKKIIGSNTMLADFKTNFNKYKVTDYGGKIQNRFIPASEALAWSYNIPAINLYNTVRKQVHVKSYMEKMGINTLTANDYSQLGLGLGGTDYGVTLAAQASAFSTFANQGDHVPSYMIDKITDPNGHNIYKHHVKKRKVFSKATSYIMSKMLSGVVADGTAASIGGSLNFNTKNLIGKTGTSNDYRDIWFIGSTPGVTMASWLGYDNNYGQTFNMSSSGSAINQQYWAAQMNAIYKLIPSKMRLGDKMKKPSTVKSVVVNAQTGYPNGTVTANGSTITTSGSTLTSLYNDWTPGRLPNRFAIGGTSANYTLFWNHILGISNGYGQVTDGSGVTDDQLQQAAESQAQQSTTNSDTTGADTYQQPSSSSSSTTQSSVYSSSSIISTPAVTSSSATTPATGANGTTDETTTEGTEQR</sequence>
<keyword evidence="2" id="KW-0378">Hydrolase</keyword>
<dbReference type="InterPro" id="IPR001264">
    <property type="entry name" value="Glyco_trans_51"/>
</dbReference>
<keyword evidence="10 16" id="KW-0472">Membrane</keyword>
<keyword evidence="5" id="KW-0808">Transferase</keyword>
<accession>A0ABY7WTC6</accession>
<feature type="domain" description="Glycosyl transferase family 51" evidence="17">
    <location>
        <begin position="107"/>
        <end position="291"/>
    </location>
</feature>
<proteinExistence type="predicted"/>
<evidence type="ECO:0000256" key="4">
    <source>
        <dbReference type="ARBA" id="ARBA00022676"/>
    </source>
</evidence>
<dbReference type="Gene3D" id="3.40.710.10">
    <property type="entry name" value="DD-peptidase/beta-lactamase superfamily"/>
    <property type="match status" value="1"/>
</dbReference>
<evidence type="ECO:0000256" key="7">
    <source>
        <dbReference type="ARBA" id="ARBA00022960"/>
    </source>
</evidence>
<evidence type="ECO:0000256" key="5">
    <source>
        <dbReference type="ARBA" id="ARBA00022679"/>
    </source>
</evidence>
<evidence type="ECO:0000259" key="17">
    <source>
        <dbReference type="Pfam" id="PF00912"/>
    </source>
</evidence>
<evidence type="ECO:0000256" key="8">
    <source>
        <dbReference type="ARBA" id="ARBA00022984"/>
    </source>
</evidence>
<protein>
    <submittedName>
        <fullName evidence="18">Transglycosylase domain-containing protein</fullName>
    </submittedName>
</protein>
<keyword evidence="4" id="KW-0328">Glycosyltransferase</keyword>
<keyword evidence="19" id="KW-1185">Reference proteome</keyword>
<feature type="compositionally biased region" description="Polar residues" evidence="15">
    <location>
        <begin position="824"/>
        <end position="833"/>
    </location>
</feature>
<feature type="compositionally biased region" description="Low complexity" evidence="15">
    <location>
        <begin position="834"/>
        <end position="889"/>
    </location>
</feature>
<keyword evidence="6 16" id="KW-0812">Transmembrane</keyword>
<evidence type="ECO:0000256" key="2">
    <source>
        <dbReference type="ARBA" id="ARBA00022645"/>
    </source>
</evidence>
<feature type="compositionally biased region" description="Low complexity" evidence="15">
    <location>
        <begin position="811"/>
        <end position="823"/>
    </location>
</feature>
<organism evidence="18 19">
    <name type="scientific">Lacticaseibacillus pabuli</name>
    <dbReference type="NCBI Taxonomy" id="3025672"/>
    <lineage>
        <taxon>Bacteria</taxon>
        <taxon>Bacillati</taxon>
        <taxon>Bacillota</taxon>
        <taxon>Bacilli</taxon>
        <taxon>Lactobacillales</taxon>
        <taxon>Lactobacillaceae</taxon>
        <taxon>Lacticaseibacillus</taxon>
    </lineage>
</organism>
<evidence type="ECO:0000313" key="19">
    <source>
        <dbReference type="Proteomes" id="UP001220377"/>
    </source>
</evidence>
<evidence type="ECO:0000256" key="10">
    <source>
        <dbReference type="ARBA" id="ARBA00023136"/>
    </source>
</evidence>
<dbReference type="InterPro" id="IPR050396">
    <property type="entry name" value="Glycosyltr_51/Transpeptidase"/>
</dbReference>
<evidence type="ECO:0000256" key="15">
    <source>
        <dbReference type="SAM" id="MobiDB-lite"/>
    </source>
</evidence>
<evidence type="ECO:0000256" key="9">
    <source>
        <dbReference type="ARBA" id="ARBA00022989"/>
    </source>
</evidence>
<evidence type="ECO:0000256" key="14">
    <source>
        <dbReference type="ARBA" id="ARBA00049902"/>
    </source>
</evidence>
<feature type="region of interest" description="Disordered" evidence="15">
    <location>
        <begin position="811"/>
        <end position="889"/>
    </location>
</feature>
<keyword evidence="1" id="KW-1003">Cell membrane</keyword>
<comment type="catalytic activity">
    <reaction evidence="14">
        <text>[GlcNAc-(1-&gt;4)-Mur2Ac(oyl-L-Ala-gamma-D-Glu-L-Lys-D-Ala-D-Ala)](n)-di-trans,octa-cis-undecaprenyl diphosphate + beta-D-GlcNAc-(1-&gt;4)-Mur2Ac(oyl-L-Ala-gamma-D-Glu-L-Lys-D-Ala-D-Ala)-di-trans,octa-cis-undecaprenyl diphosphate = [GlcNAc-(1-&gt;4)-Mur2Ac(oyl-L-Ala-gamma-D-Glu-L-Lys-D-Ala-D-Ala)](n+1)-di-trans,octa-cis-undecaprenyl diphosphate + di-trans,octa-cis-undecaprenyl diphosphate + H(+)</text>
        <dbReference type="Rhea" id="RHEA:23708"/>
        <dbReference type="Rhea" id="RHEA-COMP:9602"/>
        <dbReference type="Rhea" id="RHEA-COMP:9603"/>
        <dbReference type="ChEBI" id="CHEBI:15378"/>
        <dbReference type="ChEBI" id="CHEBI:58405"/>
        <dbReference type="ChEBI" id="CHEBI:60033"/>
        <dbReference type="ChEBI" id="CHEBI:78435"/>
        <dbReference type="EC" id="2.4.99.28"/>
    </reaction>
</comment>
<evidence type="ECO:0000256" key="16">
    <source>
        <dbReference type="SAM" id="Phobius"/>
    </source>
</evidence>
<evidence type="ECO:0000256" key="6">
    <source>
        <dbReference type="ARBA" id="ARBA00022692"/>
    </source>
</evidence>
<name>A0ABY7WTC6_9LACO</name>
<dbReference type="Gene3D" id="3.40.50.12800">
    <property type="match status" value="1"/>
</dbReference>
<evidence type="ECO:0000256" key="1">
    <source>
        <dbReference type="ARBA" id="ARBA00022475"/>
    </source>
</evidence>
<dbReference type="InterPro" id="IPR023346">
    <property type="entry name" value="Lysozyme-like_dom_sf"/>
</dbReference>
<dbReference type="Gene3D" id="3.90.1310.40">
    <property type="match status" value="1"/>
</dbReference>
<dbReference type="SUPFAM" id="SSF56601">
    <property type="entry name" value="beta-lactamase/transpeptidase-like"/>
    <property type="match status" value="1"/>
</dbReference>
<dbReference type="InterPro" id="IPR012338">
    <property type="entry name" value="Beta-lactam/transpept-like"/>
</dbReference>
<dbReference type="Proteomes" id="UP001220377">
    <property type="component" value="Chromosome"/>
</dbReference>
<evidence type="ECO:0000256" key="12">
    <source>
        <dbReference type="ARBA" id="ARBA00023316"/>
    </source>
</evidence>
<evidence type="ECO:0000256" key="3">
    <source>
        <dbReference type="ARBA" id="ARBA00022670"/>
    </source>
</evidence>
<keyword evidence="3" id="KW-0645">Protease</keyword>
<evidence type="ECO:0000256" key="13">
    <source>
        <dbReference type="ARBA" id="ARBA00034000"/>
    </source>
</evidence>
<dbReference type="EMBL" id="CP117884">
    <property type="protein sequence ID" value="WDF83417.1"/>
    <property type="molecule type" value="Genomic_DNA"/>
</dbReference>
<keyword evidence="7" id="KW-0133">Cell shape</keyword>
<feature type="transmembrane region" description="Helical" evidence="16">
    <location>
        <begin position="48"/>
        <end position="72"/>
    </location>
</feature>
<keyword evidence="9 16" id="KW-1133">Transmembrane helix</keyword>